<dbReference type="AlphaFoldDB" id="A0A9N9ENE9"/>
<proteinExistence type="predicted"/>
<protein>
    <submittedName>
        <fullName evidence="1">8753_t:CDS:1</fullName>
    </submittedName>
</protein>
<keyword evidence="2" id="KW-1185">Reference proteome</keyword>
<name>A0A9N9ENE9_9GLOM</name>
<organism evidence="1 2">
    <name type="scientific">Racocetra fulgida</name>
    <dbReference type="NCBI Taxonomy" id="60492"/>
    <lineage>
        <taxon>Eukaryota</taxon>
        <taxon>Fungi</taxon>
        <taxon>Fungi incertae sedis</taxon>
        <taxon>Mucoromycota</taxon>
        <taxon>Glomeromycotina</taxon>
        <taxon>Glomeromycetes</taxon>
        <taxon>Diversisporales</taxon>
        <taxon>Gigasporaceae</taxon>
        <taxon>Racocetra</taxon>
    </lineage>
</organism>
<gene>
    <name evidence="1" type="ORF">RFULGI_LOCUS9869</name>
</gene>
<feature type="non-terminal residue" evidence="1">
    <location>
        <position position="1"/>
    </location>
</feature>
<evidence type="ECO:0000313" key="2">
    <source>
        <dbReference type="Proteomes" id="UP000789396"/>
    </source>
</evidence>
<evidence type="ECO:0000313" key="1">
    <source>
        <dbReference type="EMBL" id="CAG8688037.1"/>
    </source>
</evidence>
<accession>A0A9N9ENE9</accession>
<dbReference type="OrthoDB" id="2391883at2759"/>
<reference evidence="1" key="1">
    <citation type="submission" date="2021-06" db="EMBL/GenBank/DDBJ databases">
        <authorList>
            <person name="Kallberg Y."/>
            <person name="Tangrot J."/>
            <person name="Rosling A."/>
        </authorList>
    </citation>
    <scope>NUCLEOTIDE SEQUENCE</scope>
    <source>
        <strain evidence="1">IN212</strain>
    </source>
</reference>
<dbReference type="EMBL" id="CAJVPZ010018448">
    <property type="protein sequence ID" value="CAG8688037.1"/>
    <property type="molecule type" value="Genomic_DNA"/>
</dbReference>
<sequence>RYRKISDEKQIEFYNKALEVVKKFVHLYFKLNAQEPVPNYQSYFEAGSPLQNSVMDGSWDDENMDNLEVEICSFPLISFKGKDNTKKILSKAIVLPRERE</sequence>
<comment type="caution">
    <text evidence="1">The sequence shown here is derived from an EMBL/GenBank/DDBJ whole genome shotgun (WGS) entry which is preliminary data.</text>
</comment>
<dbReference type="Proteomes" id="UP000789396">
    <property type="component" value="Unassembled WGS sequence"/>
</dbReference>